<dbReference type="Pfam" id="PF17168">
    <property type="entry name" value="DUF5127"/>
    <property type="match status" value="1"/>
</dbReference>
<dbReference type="InterPro" id="IPR052743">
    <property type="entry name" value="Glutaminase_GtaA"/>
</dbReference>
<dbReference type="Proteomes" id="UP001220610">
    <property type="component" value="Chromosome"/>
</dbReference>
<dbReference type="AlphaFoldDB" id="A0AAJ6BIZ1"/>
<dbReference type="InterPro" id="IPR012341">
    <property type="entry name" value="6hp_glycosidase-like_sf"/>
</dbReference>
<reference evidence="5" key="1">
    <citation type="submission" date="2023-03" db="EMBL/GenBank/DDBJ databases">
        <title>Andean soil-derived lignocellulolytic bacterial consortium as a source of novel taxa and putative plastic-active enzymes.</title>
        <authorList>
            <person name="Diaz-Garcia L."/>
            <person name="Chuvochina M."/>
            <person name="Feuerriegel G."/>
            <person name="Bunk B."/>
            <person name="Sproer C."/>
            <person name="Streit W.R."/>
            <person name="Rodriguez L.M."/>
            <person name="Overmann J."/>
            <person name="Jimenez D.J."/>
        </authorList>
    </citation>
    <scope>NUCLEOTIDE SEQUENCE</scope>
    <source>
        <strain evidence="5">MAG 7</strain>
    </source>
</reference>
<evidence type="ECO:0000313" key="5">
    <source>
        <dbReference type="EMBL" id="WEK37792.1"/>
    </source>
</evidence>
<name>A0AAJ6BIZ1_9BACT</name>
<evidence type="ECO:0000259" key="4">
    <source>
        <dbReference type="Pfam" id="PF17168"/>
    </source>
</evidence>
<dbReference type="GO" id="GO:0005975">
    <property type="term" value="P:carbohydrate metabolic process"/>
    <property type="evidence" value="ECO:0007669"/>
    <property type="project" value="InterPro"/>
</dbReference>
<dbReference type="Gene3D" id="2.60.120.260">
    <property type="entry name" value="Galactose-binding domain-like"/>
    <property type="match status" value="1"/>
</dbReference>
<dbReference type="SUPFAM" id="SSF49785">
    <property type="entry name" value="Galactose-binding domain-like"/>
    <property type="match status" value="1"/>
</dbReference>
<sequence length="823" mass="90929">MKSYVRKVLAPAFAGLVALSATAQVNQMPSFPLLTHTPYFSVWSGSDKLNESVTRHWTNREQSFLGVVKVDDQFYRFMGAPSAALKAVVAAADEKGYDCRYQIDAAPMADWFMPGFNDKNWKSGAGAFGDDRAKPGTPWTGKNIYIRRTFNITELPKGRLFLRIHHDDDAVLFLNGQRLIRKGGANGDYETLLLPEEARKMLKVGENLLAIHCANPQGGSWIDAGISEEIVDNSLSNVLLAEQTNVNVSATQTTYTFTAGAVELTVNFCSPLVLNDLALLTTPVSYISYSAKATDGKSHNVQVYQGITTSLAVNMPGQEVATTAYAKNGLKVLKAGTTEQAILKRVGDNVRIDWGYAYVATPEAAGVQQYVTEANAGIPSFLNGQYSSGPATGRNLMLNTVLSLGSVSASAKTSRILVGYDEEWAVQYFKTNLRPWWRNDPKATMDNVLAQANKNYSKVLAKCVAMDKTIYQDALAAGGQSYAQLCAMAYRQTISAHTVVKSPDGELLFLSKENFSNGCINTVDVTYPSAPLYLLYNPELLKGMLNGIFYYSESGRWTKPFAAHDLGTYPLANGQVYGEDMPVEESGNMIILTGAIVKVANDPAYARKHWKTLTTWVDYLAEAGFDPGNQLCTDDFAGHLAHNTNLSVKAIMAIGAYAQMAEKLGEKATAAKYKAMAAEYAANWMTKADDGDHYSLVFDKKNTWSQKYNMVWDKVLKMDLYPQSVYDKEIRYYLGRQEAFGLPLDSRKTYSKSDWILWTAAMTNNKADFDALVNPVFKYAIQTPSRVPMSDWYETTDGRMVGFQARSVVGGYWMKVLKDKMAK</sequence>
<dbReference type="EMBL" id="CP119311">
    <property type="protein sequence ID" value="WEK37792.1"/>
    <property type="molecule type" value="Genomic_DNA"/>
</dbReference>
<feature type="domain" description="Glutaminase A N-terminal" evidence="4">
    <location>
        <begin position="251"/>
        <end position="473"/>
    </location>
</feature>
<dbReference type="InterPro" id="IPR032515">
    <property type="entry name" value="DUF4964"/>
</dbReference>
<dbReference type="InterPro" id="IPR008928">
    <property type="entry name" value="6-hairpin_glycosidase_sf"/>
</dbReference>
<dbReference type="InterPro" id="IPR008979">
    <property type="entry name" value="Galactose-bd-like_sf"/>
</dbReference>
<dbReference type="SUPFAM" id="SSF48208">
    <property type="entry name" value="Six-hairpin glycosidases"/>
    <property type="match status" value="1"/>
</dbReference>
<evidence type="ECO:0000256" key="1">
    <source>
        <dbReference type="SAM" id="SignalP"/>
    </source>
</evidence>
<feature type="domain" description="Glutaminase A central" evidence="3">
    <location>
        <begin position="479"/>
        <end position="815"/>
    </location>
</feature>
<dbReference type="InterPro" id="IPR033433">
    <property type="entry name" value="GtaA_N"/>
</dbReference>
<keyword evidence="1" id="KW-0732">Signal</keyword>
<dbReference type="PANTHER" id="PTHR31987">
    <property type="entry name" value="GLUTAMINASE A-RELATED"/>
    <property type="match status" value="1"/>
</dbReference>
<gene>
    <name evidence="5" type="ORF">P0Y53_09785</name>
</gene>
<dbReference type="Pfam" id="PF16334">
    <property type="entry name" value="DUF4964"/>
    <property type="match status" value="1"/>
</dbReference>
<dbReference type="InterPro" id="IPR032514">
    <property type="entry name" value="GtaA_central"/>
</dbReference>
<organism evidence="5 6">
    <name type="scientific">Candidatus Pseudobacter hemicellulosilyticus</name>
    <dbReference type="NCBI Taxonomy" id="3121375"/>
    <lineage>
        <taxon>Bacteria</taxon>
        <taxon>Pseudomonadati</taxon>
        <taxon>Bacteroidota</taxon>
        <taxon>Chitinophagia</taxon>
        <taxon>Chitinophagales</taxon>
        <taxon>Chitinophagaceae</taxon>
        <taxon>Pseudobacter</taxon>
    </lineage>
</organism>
<feature type="signal peptide" evidence="1">
    <location>
        <begin position="1"/>
        <end position="23"/>
    </location>
</feature>
<proteinExistence type="predicted"/>
<evidence type="ECO:0000259" key="3">
    <source>
        <dbReference type="Pfam" id="PF16335"/>
    </source>
</evidence>
<evidence type="ECO:0000313" key="6">
    <source>
        <dbReference type="Proteomes" id="UP001220610"/>
    </source>
</evidence>
<feature type="chain" id="PRO_5042598803" evidence="1">
    <location>
        <begin position="24"/>
        <end position="823"/>
    </location>
</feature>
<accession>A0AAJ6BIZ1</accession>
<dbReference type="Gene3D" id="1.50.10.10">
    <property type="match status" value="1"/>
</dbReference>
<protein>
    <submittedName>
        <fullName evidence="5">DUF4965 domain-containing protein</fullName>
    </submittedName>
</protein>
<evidence type="ECO:0000259" key="2">
    <source>
        <dbReference type="Pfam" id="PF16334"/>
    </source>
</evidence>
<feature type="domain" description="DUF4964" evidence="2">
    <location>
        <begin position="27"/>
        <end position="89"/>
    </location>
</feature>
<dbReference type="PANTHER" id="PTHR31987:SF1">
    <property type="entry name" value="GLUTAMINASE A"/>
    <property type="match status" value="1"/>
</dbReference>
<dbReference type="Pfam" id="PF16335">
    <property type="entry name" value="GtaA_6_Hairpin"/>
    <property type="match status" value="1"/>
</dbReference>